<sequence>MEIKRKNLCAMIPEEVHTRVREEQEQMGLKLNEYVEMIIKEHFEKGEKIMANGTRTLAFQVSEELFARIKEHLKLTGQSQKEFVIGLIEQALAQKADQAEPGGNEQPDEAGTENE</sequence>
<evidence type="ECO:0000256" key="1">
    <source>
        <dbReference type="SAM" id="MobiDB-lite"/>
    </source>
</evidence>
<feature type="region of interest" description="Disordered" evidence="1">
    <location>
        <begin position="94"/>
        <end position="115"/>
    </location>
</feature>
<dbReference type="Proteomes" id="UP000095512">
    <property type="component" value="Unassembled WGS sequence"/>
</dbReference>
<reference evidence="2 3" key="1">
    <citation type="submission" date="2015-09" db="EMBL/GenBank/DDBJ databases">
        <authorList>
            <consortium name="Pathogen Informatics"/>
        </authorList>
    </citation>
    <scope>NUCLEOTIDE SEQUENCE [LARGE SCALE GENOMIC DNA]</scope>
    <source>
        <strain evidence="2 3">2789STDY5834865</strain>
    </source>
</reference>
<feature type="compositionally biased region" description="Acidic residues" evidence="1">
    <location>
        <begin position="106"/>
        <end position="115"/>
    </location>
</feature>
<dbReference type="AlphaFoldDB" id="A0A174MIE9"/>
<organism evidence="2 3">
    <name type="scientific">Enterocloster clostridioformis</name>
    <dbReference type="NCBI Taxonomy" id="1531"/>
    <lineage>
        <taxon>Bacteria</taxon>
        <taxon>Bacillati</taxon>
        <taxon>Bacillota</taxon>
        <taxon>Clostridia</taxon>
        <taxon>Lachnospirales</taxon>
        <taxon>Lachnospiraceae</taxon>
        <taxon>Enterocloster</taxon>
    </lineage>
</organism>
<dbReference type="EMBL" id="CZAB01000030">
    <property type="protein sequence ID" value="CUP34038.1"/>
    <property type="molecule type" value="Genomic_DNA"/>
</dbReference>
<name>A0A174MIE9_9FIRM</name>
<evidence type="ECO:0000313" key="2">
    <source>
        <dbReference type="EMBL" id="CUP34038.1"/>
    </source>
</evidence>
<accession>A0A174MIE9</accession>
<dbReference type="RefSeq" id="WP_027641810.1">
    <property type="nucleotide sequence ID" value="NZ_CZAB01000030.1"/>
</dbReference>
<proteinExistence type="predicted"/>
<evidence type="ECO:0008006" key="4">
    <source>
        <dbReference type="Google" id="ProtNLM"/>
    </source>
</evidence>
<evidence type="ECO:0000313" key="3">
    <source>
        <dbReference type="Proteomes" id="UP000095512"/>
    </source>
</evidence>
<gene>
    <name evidence="2" type="ORF">ERS852480_03123</name>
</gene>
<protein>
    <recommendedName>
        <fullName evidence="4">4-oxalocrotonate tautomerase</fullName>
    </recommendedName>
</protein>